<protein>
    <recommendedName>
        <fullName evidence="2">Glycosyl transferase family 1 domain-containing protein</fullName>
    </recommendedName>
</protein>
<dbReference type="CDD" id="cd03809">
    <property type="entry name" value="GT4_MtfB-like"/>
    <property type="match status" value="1"/>
</dbReference>
<evidence type="ECO:0000259" key="2">
    <source>
        <dbReference type="Pfam" id="PF00534"/>
    </source>
</evidence>
<dbReference type="PANTHER" id="PTHR46401:SF2">
    <property type="entry name" value="GLYCOSYLTRANSFERASE WBBK-RELATED"/>
    <property type="match status" value="1"/>
</dbReference>
<dbReference type="Proteomes" id="UP000178040">
    <property type="component" value="Unassembled WGS sequence"/>
</dbReference>
<name>A0A1F7ILS1_9BACT</name>
<keyword evidence="1" id="KW-0808">Transferase</keyword>
<gene>
    <name evidence="3" type="ORF">A3B40_01440</name>
</gene>
<evidence type="ECO:0000256" key="1">
    <source>
        <dbReference type="ARBA" id="ARBA00022679"/>
    </source>
</evidence>
<organism evidence="3 4">
    <name type="scientific">Candidatus Roizmanbacteria bacterium RIFCSPLOWO2_01_FULL_37_16</name>
    <dbReference type="NCBI Taxonomy" id="1802058"/>
    <lineage>
        <taxon>Bacteria</taxon>
        <taxon>Candidatus Roizmaniibacteriota</taxon>
    </lineage>
</organism>
<feature type="domain" description="Glycosyl transferase family 1" evidence="2">
    <location>
        <begin position="199"/>
        <end position="350"/>
    </location>
</feature>
<dbReference type="InterPro" id="IPR001296">
    <property type="entry name" value="Glyco_trans_1"/>
</dbReference>
<accession>A0A1F7ILS1</accession>
<dbReference type="AlphaFoldDB" id="A0A1F7ILS1"/>
<dbReference type="EMBL" id="MGAI01000031">
    <property type="protein sequence ID" value="OGK44285.1"/>
    <property type="molecule type" value="Genomic_DNA"/>
</dbReference>
<reference evidence="3 4" key="1">
    <citation type="journal article" date="2016" name="Nat. Commun.">
        <title>Thousands of microbial genomes shed light on interconnected biogeochemical processes in an aquifer system.</title>
        <authorList>
            <person name="Anantharaman K."/>
            <person name="Brown C.T."/>
            <person name="Hug L.A."/>
            <person name="Sharon I."/>
            <person name="Castelle C.J."/>
            <person name="Probst A.J."/>
            <person name="Thomas B.C."/>
            <person name="Singh A."/>
            <person name="Wilkins M.J."/>
            <person name="Karaoz U."/>
            <person name="Brodie E.L."/>
            <person name="Williams K.H."/>
            <person name="Hubbard S.S."/>
            <person name="Banfield J.F."/>
        </authorList>
    </citation>
    <scope>NUCLEOTIDE SEQUENCE [LARGE SCALE GENOMIC DNA]</scope>
</reference>
<dbReference type="Gene3D" id="3.40.50.2000">
    <property type="entry name" value="Glycogen Phosphorylase B"/>
    <property type="match status" value="2"/>
</dbReference>
<dbReference type="PANTHER" id="PTHR46401">
    <property type="entry name" value="GLYCOSYLTRANSFERASE WBBK-RELATED"/>
    <property type="match status" value="1"/>
</dbReference>
<evidence type="ECO:0000313" key="3">
    <source>
        <dbReference type="EMBL" id="OGK44285.1"/>
    </source>
</evidence>
<dbReference type="GO" id="GO:0016757">
    <property type="term" value="F:glycosyltransferase activity"/>
    <property type="evidence" value="ECO:0007669"/>
    <property type="project" value="InterPro"/>
</dbReference>
<proteinExistence type="predicted"/>
<comment type="caution">
    <text evidence="3">The sequence shown here is derived from an EMBL/GenBank/DDBJ whole genome shotgun (WGS) entry which is preliminary data.</text>
</comment>
<sequence>MKIGIDISQIVYEGTGVSRFTHGLVSAILNYDKENEWVFFFSSLRRRLDLNLEKKIIEKGHKLVKWKLPPTALAFLFNDLHKFSKYLISSFYLLTSLDWFITSDWTEPPLPVKKATIVHDLVYLRYPETVDNKIVSTQKKRLSWVKKESEIVFADSYTTKKDLMDLLKVDSRKIIVNYPGIDVKKPTLEQINITLKKYNLKKPFILAVGKSEPRKNFRRLIEAFSKRNDHNLELVIVGPMGWDEKNIKYQSASWRTNIKYLGLVSDTELFSLYSSCLFFVCPSIWEGFGYPVVEAMRLGVPLATSNTSSLSEITKDAAILFNPFNVNDIYKSMVALINDKNLRINLAKKGLEKSRIFTWKKYYNNMIAQLASN</sequence>
<evidence type="ECO:0000313" key="4">
    <source>
        <dbReference type="Proteomes" id="UP000178040"/>
    </source>
</evidence>
<dbReference type="SUPFAM" id="SSF53756">
    <property type="entry name" value="UDP-Glycosyltransferase/glycogen phosphorylase"/>
    <property type="match status" value="1"/>
</dbReference>
<dbReference type="GO" id="GO:0009103">
    <property type="term" value="P:lipopolysaccharide biosynthetic process"/>
    <property type="evidence" value="ECO:0007669"/>
    <property type="project" value="TreeGrafter"/>
</dbReference>
<dbReference type="Pfam" id="PF00534">
    <property type="entry name" value="Glycos_transf_1"/>
    <property type="match status" value="1"/>
</dbReference>